<dbReference type="EMBL" id="CP144089">
    <property type="protein sequence ID" value="WWD03650.1"/>
    <property type="molecule type" value="Genomic_DNA"/>
</dbReference>
<dbReference type="AlphaFoldDB" id="A0AAX4KB88"/>
<proteinExistence type="predicted"/>
<dbReference type="RefSeq" id="XP_066081617.1">
    <property type="nucleotide sequence ID" value="XM_066225520.1"/>
</dbReference>
<feature type="compositionally biased region" description="Basic and acidic residues" evidence="1">
    <location>
        <begin position="25"/>
        <end position="38"/>
    </location>
</feature>
<name>A0AAX4KB88_9TREE</name>
<evidence type="ECO:0000313" key="2">
    <source>
        <dbReference type="EMBL" id="WWD03650.1"/>
    </source>
</evidence>
<dbReference type="Proteomes" id="UP001358614">
    <property type="component" value="Chromosome 1"/>
</dbReference>
<feature type="region of interest" description="Disordered" evidence="1">
    <location>
        <begin position="1"/>
        <end position="60"/>
    </location>
</feature>
<evidence type="ECO:0000313" key="3">
    <source>
        <dbReference type="Proteomes" id="UP001358614"/>
    </source>
</evidence>
<keyword evidence="3" id="KW-1185">Reference proteome</keyword>
<feature type="compositionally biased region" description="Polar residues" evidence="1">
    <location>
        <begin position="1"/>
        <end position="11"/>
    </location>
</feature>
<evidence type="ECO:0000256" key="1">
    <source>
        <dbReference type="SAM" id="MobiDB-lite"/>
    </source>
</evidence>
<gene>
    <name evidence="2" type="ORF">V865_001705</name>
</gene>
<accession>A0AAX4KB88</accession>
<dbReference type="GeneID" id="91100509"/>
<protein>
    <submittedName>
        <fullName evidence="2">Uncharacterized protein</fullName>
    </submittedName>
</protein>
<reference evidence="2 3" key="1">
    <citation type="submission" date="2024-01" db="EMBL/GenBank/DDBJ databases">
        <title>Comparative genomics of Cryptococcus and Kwoniella reveals pathogenesis evolution and contrasting modes of karyotype evolution via chromosome fusion or intercentromeric recombination.</title>
        <authorList>
            <person name="Coelho M.A."/>
            <person name="David-Palma M."/>
            <person name="Shea T."/>
            <person name="Bowers K."/>
            <person name="McGinley-Smith S."/>
            <person name="Mohammad A.W."/>
            <person name="Gnirke A."/>
            <person name="Yurkov A.M."/>
            <person name="Nowrousian M."/>
            <person name="Sun S."/>
            <person name="Cuomo C.A."/>
            <person name="Heitman J."/>
        </authorList>
    </citation>
    <scope>NUCLEOTIDE SEQUENCE [LARGE SCALE GENOMIC DNA]</scope>
    <source>
        <strain evidence="2 3">PYCC6329</strain>
    </source>
</reference>
<dbReference type="KEGG" id="ker:91100509"/>
<sequence length="111" mass="11771">MKRSEQPSTRSGECPSPAARSLSTTRHDQTHQASKDSSTDSYGTFSGVVKEQPTFGSPEDMKYQLRISPQGETSEGASTRLIAPCASPSEVSQGDSEDSDNVACAALNILC</sequence>
<organism evidence="2 3">
    <name type="scientific">Kwoniella europaea PYCC6329</name>
    <dbReference type="NCBI Taxonomy" id="1423913"/>
    <lineage>
        <taxon>Eukaryota</taxon>
        <taxon>Fungi</taxon>
        <taxon>Dikarya</taxon>
        <taxon>Basidiomycota</taxon>
        <taxon>Agaricomycotina</taxon>
        <taxon>Tremellomycetes</taxon>
        <taxon>Tremellales</taxon>
        <taxon>Cryptococcaceae</taxon>
        <taxon>Kwoniella</taxon>
    </lineage>
</organism>